<gene>
    <name evidence="7" type="primary">RPB11</name>
    <name evidence="7" type="ORF">LPJ53_004570</name>
</gene>
<dbReference type="CDD" id="cd06926">
    <property type="entry name" value="RNAP_II_RPB11"/>
    <property type="match status" value="1"/>
</dbReference>
<dbReference type="InterPro" id="IPR008193">
    <property type="entry name" value="RNA_pol_Rpb11_13-16kDa_CS"/>
</dbReference>
<keyword evidence="2 7" id="KW-0240">DNA-directed RNA polymerase</keyword>
<sequence length="165" mass="18459">MNAPERFEMFVLPDGVRKIEILKDAKMANCLQFNIQREDHTLANILRYRLLQHPQVLFAAYRMPHPLEYYVELKVQTTARTTPVDVVKEAIQSLMLEYGNIRSAFDNELYRIEAAGGDAGRRPGVRVGGPAYGGFGAMDTSTAEFGVSSDLGARGDRSDDVDIDF</sequence>
<dbReference type="PANTHER" id="PTHR13946">
    <property type="entry name" value="DNA-DIRECTED RNA POLYMERASE I,II,III"/>
    <property type="match status" value="1"/>
</dbReference>
<dbReference type="GO" id="GO:0006366">
    <property type="term" value="P:transcription by RNA polymerase II"/>
    <property type="evidence" value="ECO:0007669"/>
    <property type="project" value="InterPro"/>
</dbReference>
<dbReference type="Proteomes" id="UP001149813">
    <property type="component" value="Unassembled WGS sequence"/>
</dbReference>
<keyword evidence="8" id="KW-1185">Reference proteome</keyword>
<dbReference type="PANTHER" id="PTHR13946:SF16">
    <property type="entry name" value="DNA-DIRECTED RNA POLYMERASE II SUBUNIT RPB11"/>
    <property type="match status" value="1"/>
</dbReference>
<dbReference type="Pfam" id="PF13656">
    <property type="entry name" value="RNA_pol_L_2"/>
    <property type="match status" value="1"/>
</dbReference>
<dbReference type="SUPFAM" id="SSF55257">
    <property type="entry name" value="RBP11-like subunits of RNA polymerase"/>
    <property type="match status" value="1"/>
</dbReference>
<evidence type="ECO:0000256" key="2">
    <source>
        <dbReference type="ARBA" id="ARBA00022478"/>
    </source>
</evidence>
<dbReference type="GO" id="GO:0005665">
    <property type="term" value="C:RNA polymerase II, core complex"/>
    <property type="evidence" value="ECO:0007669"/>
    <property type="project" value="InterPro"/>
</dbReference>
<comment type="similarity">
    <text evidence="5">Belongs to the archaeal Rpo11/eukaryotic RPB11/RPC19 RNA polymerase subunit family.</text>
</comment>
<accession>A0A9W7XWW2</accession>
<dbReference type="PROSITE" id="PS01154">
    <property type="entry name" value="RNA_POL_L_13KD"/>
    <property type="match status" value="1"/>
</dbReference>
<evidence type="ECO:0000256" key="5">
    <source>
        <dbReference type="ARBA" id="ARBA00025751"/>
    </source>
</evidence>
<dbReference type="InterPro" id="IPR036603">
    <property type="entry name" value="RBP11-like"/>
</dbReference>
<evidence type="ECO:0000313" key="8">
    <source>
        <dbReference type="Proteomes" id="UP001149813"/>
    </source>
</evidence>
<dbReference type="InterPro" id="IPR037685">
    <property type="entry name" value="RBP11"/>
</dbReference>
<name>A0A9W7XWW2_9FUNG</name>
<comment type="subcellular location">
    <subcellularLocation>
        <location evidence="1">Nucleus</location>
    </subcellularLocation>
</comment>
<dbReference type="OrthoDB" id="10248581at2759"/>
<comment type="caution">
    <text evidence="7">The sequence shown here is derived from an EMBL/GenBank/DDBJ whole genome shotgun (WGS) entry which is preliminary data.</text>
</comment>
<dbReference type="GO" id="GO:0003677">
    <property type="term" value="F:DNA binding"/>
    <property type="evidence" value="ECO:0007669"/>
    <property type="project" value="InterPro"/>
</dbReference>
<dbReference type="InterPro" id="IPR009025">
    <property type="entry name" value="RBP11-like_dimer"/>
</dbReference>
<evidence type="ECO:0000256" key="4">
    <source>
        <dbReference type="ARBA" id="ARBA00023242"/>
    </source>
</evidence>
<protein>
    <submittedName>
        <fullName evidence="7">DNA-directed RNA polymerase II core subunit</fullName>
    </submittedName>
</protein>
<dbReference type="InterPro" id="IPR022905">
    <property type="entry name" value="Rpo11-like"/>
</dbReference>
<organism evidence="7 8">
    <name type="scientific">Coemansia erecta</name>
    <dbReference type="NCBI Taxonomy" id="147472"/>
    <lineage>
        <taxon>Eukaryota</taxon>
        <taxon>Fungi</taxon>
        <taxon>Fungi incertae sedis</taxon>
        <taxon>Zoopagomycota</taxon>
        <taxon>Kickxellomycotina</taxon>
        <taxon>Kickxellomycetes</taxon>
        <taxon>Kickxellales</taxon>
        <taxon>Kickxellaceae</taxon>
        <taxon>Coemansia</taxon>
    </lineage>
</organism>
<evidence type="ECO:0000256" key="1">
    <source>
        <dbReference type="ARBA" id="ARBA00004123"/>
    </source>
</evidence>
<evidence type="ECO:0000259" key="6">
    <source>
        <dbReference type="Pfam" id="PF13656"/>
    </source>
</evidence>
<keyword evidence="4" id="KW-0539">Nucleus</keyword>
<dbReference type="EMBL" id="JANBOJ010000220">
    <property type="protein sequence ID" value="KAJ1720846.1"/>
    <property type="molecule type" value="Genomic_DNA"/>
</dbReference>
<feature type="domain" description="DNA-directed RNA polymerase RBP11-like dimerisation" evidence="6">
    <location>
        <begin position="30"/>
        <end position="102"/>
    </location>
</feature>
<dbReference type="GO" id="GO:0003899">
    <property type="term" value="F:DNA-directed RNA polymerase activity"/>
    <property type="evidence" value="ECO:0007669"/>
    <property type="project" value="InterPro"/>
</dbReference>
<keyword evidence="3" id="KW-0804">Transcription</keyword>
<dbReference type="HAMAP" id="MF_00261">
    <property type="entry name" value="RNApol_arch_Rpo11"/>
    <property type="match status" value="1"/>
</dbReference>
<proteinExistence type="inferred from homology"/>
<reference evidence="7" key="1">
    <citation type="submission" date="2022-07" db="EMBL/GenBank/DDBJ databases">
        <title>Phylogenomic reconstructions and comparative analyses of Kickxellomycotina fungi.</title>
        <authorList>
            <person name="Reynolds N.K."/>
            <person name="Stajich J.E."/>
            <person name="Barry K."/>
            <person name="Grigoriev I.V."/>
            <person name="Crous P."/>
            <person name="Smith M.E."/>
        </authorList>
    </citation>
    <scope>NUCLEOTIDE SEQUENCE</scope>
    <source>
        <strain evidence="7">NBRC 32514</strain>
    </source>
</reference>
<evidence type="ECO:0000256" key="3">
    <source>
        <dbReference type="ARBA" id="ARBA00023163"/>
    </source>
</evidence>
<dbReference type="Gene3D" id="3.30.1360.10">
    <property type="entry name" value="RNA polymerase, RBP11-like subunit"/>
    <property type="match status" value="1"/>
</dbReference>
<dbReference type="GO" id="GO:0046983">
    <property type="term" value="F:protein dimerization activity"/>
    <property type="evidence" value="ECO:0007669"/>
    <property type="project" value="InterPro"/>
</dbReference>
<dbReference type="AlphaFoldDB" id="A0A9W7XWW2"/>
<evidence type="ECO:0000313" key="7">
    <source>
        <dbReference type="EMBL" id="KAJ1720846.1"/>
    </source>
</evidence>